<feature type="transmembrane region" description="Helical" evidence="12">
    <location>
        <begin position="367"/>
        <end position="393"/>
    </location>
</feature>
<feature type="transmembrane region" description="Helical" evidence="12">
    <location>
        <begin position="461"/>
        <end position="484"/>
    </location>
</feature>
<proteinExistence type="inferred from homology"/>
<feature type="transmembrane region" description="Helical" evidence="12">
    <location>
        <begin position="260"/>
        <end position="283"/>
    </location>
</feature>
<comment type="subcellular location">
    <subcellularLocation>
        <location evidence="1">Cell inner membrane</location>
        <topology evidence="1">Multi-pass membrane protein</topology>
    </subcellularLocation>
</comment>
<accession>A0ABD6CYK7</accession>
<evidence type="ECO:0000256" key="7">
    <source>
        <dbReference type="ARBA" id="ARBA00022692"/>
    </source>
</evidence>
<organism evidence="13 14">
    <name type="scientific">Haloplanus ruber</name>
    <dbReference type="NCBI Taxonomy" id="869892"/>
    <lineage>
        <taxon>Archaea</taxon>
        <taxon>Methanobacteriati</taxon>
        <taxon>Methanobacteriota</taxon>
        <taxon>Stenosarchaea group</taxon>
        <taxon>Halobacteria</taxon>
        <taxon>Halobacteriales</taxon>
        <taxon>Haloferacaceae</taxon>
        <taxon>Haloplanus</taxon>
    </lineage>
</organism>
<name>A0ABD6CYK7_9EURY</name>
<dbReference type="AlphaFoldDB" id="A0ABD6CYK7"/>
<dbReference type="InterPro" id="IPR003445">
    <property type="entry name" value="Cat_transpt"/>
</dbReference>
<feature type="transmembrane region" description="Helical" evidence="12">
    <location>
        <begin position="154"/>
        <end position="180"/>
    </location>
</feature>
<feature type="transmembrane region" description="Helical" evidence="12">
    <location>
        <begin position="496"/>
        <end position="516"/>
    </location>
</feature>
<evidence type="ECO:0000256" key="10">
    <source>
        <dbReference type="ARBA" id="ARBA00023065"/>
    </source>
</evidence>
<evidence type="ECO:0000313" key="13">
    <source>
        <dbReference type="EMBL" id="MFD1634303.1"/>
    </source>
</evidence>
<feature type="transmembrane region" description="Helical" evidence="12">
    <location>
        <begin position="295"/>
        <end position="315"/>
    </location>
</feature>
<evidence type="ECO:0000313" key="14">
    <source>
        <dbReference type="Proteomes" id="UP001597075"/>
    </source>
</evidence>
<dbReference type="GO" id="GO:0005886">
    <property type="term" value="C:plasma membrane"/>
    <property type="evidence" value="ECO:0007669"/>
    <property type="project" value="UniProtKB-SubCell"/>
</dbReference>
<reference evidence="13 14" key="1">
    <citation type="journal article" date="2019" name="Int. J. Syst. Evol. Microbiol.">
        <title>The Global Catalogue of Microorganisms (GCM) 10K type strain sequencing project: providing services to taxonomists for standard genome sequencing and annotation.</title>
        <authorList>
            <consortium name="The Broad Institute Genomics Platform"/>
            <consortium name="The Broad Institute Genome Sequencing Center for Infectious Disease"/>
            <person name="Wu L."/>
            <person name="Ma J."/>
        </authorList>
    </citation>
    <scope>NUCLEOTIDE SEQUENCE [LARGE SCALE GENOMIC DNA]</scope>
    <source>
        <strain evidence="13 14">CGMCC 1.10594</strain>
    </source>
</reference>
<feature type="transmembrane region" description="Helical" evidence="12">
    <location>
        <begin position="71"/>
        <end position="91"/>
    </location>
</feature>
<dbReference type="PANTHER" id="PTHR32024">
    <property type="entry name" value="TRK SYSTEM POTASSIUM UPTAKE PROTEIN TRKG-RELATED"/>
    <property type="match status" value="1"/>
</dbReference>
<evidence type="ECO:0000256" key="11">
    <source>
        <dbReference type="ARBA" id="ARBA00023136"/>
    </source>
</evidence>
<evidence type="ECO:0000256" key="12">
    <source>
        <dbReference type="SAM" id="Phobius"/>
    </source>
</evidence>
<evidence type="ECO:0000256" key="3">
    <source>
        <dbReference type="ARBA" id="ARBA00022448"/>
    </source>
</evidence>
<keyword evidence="8" id="KW-0630">Potassium</keyword>
<comment type="similarity">
    <text evidence="2">Belongs to the TrkH potassium transport family.</text>
</comment>
<dbReference type="Pfam" id="PF02386">
    <property type="entry name" value="TrkH"/>
    <property type="match status" value="2"/>
</dbReference>
<evidence type="ECO:0000256" key="6">
    <source>
        <dbReference type="ARBA" id="ARBA00022538"/>
    </source>
</evidence>
<keyword evidence="11 12" id="KW-0472">Membrane</keyword>
<gene>
    <name evidence="13" type="ORF">ACFSBJ_11260</name>
</gene>
<evidence type="ECO:0000256" key="9">
    <source>
        <dbReference type="ARBA" id="ARBA00022989"/>
    </source>
</evidence>
<dbReference type="RefSeq" id="WP_256404556.1">
    <property type="nucleotide sequence ID" value="NZ_CP187151.1"/>
</dbReference>
<evidence type="ECO:0000256" key="1">
    <source>
        <dbReference type="ARBA" id="ARBA00004429"/>
    </source>
</evidence>
<feature type="transmembrane region" description="Helical" evidence="12">
    <location>
        <begin position="12"/>
        <end position="34"/>
    </location>
</feature>
<keyword evidence="9 12" id="KW-1133">Transmembrane helix</keyword>
<keyword evidence="5" id="KW-0997">Cell inner membrane</keyword>
<evidence type="ECO:0000256" key="5">
    <source>
        <dbReference type="ARBA" id="ARBA00022519"/>
    </source>
</evidence>
<dbReference type="Proteomes" id="UP001597075">
    <property type="component" value="Unassembled WGS sequence"/>
</dbReference>
<evidence type="ECO:0000256" key="2">
    <source>
        <dbReference type="ARBA" id="ARBA00009137"/>
    </source>
</evidence>
<keyword evidence="3" id="KW-0813">Transport</keyword>
<keyword evidence="14" id="KW-1185">Reference proteome</keyword>
<comment type="caution">
    <text evidence="13">The sequence shown here is derived from an EMBL/GenBank/DDBJ whole genome shotgun (WGS) entry which is preliminary data.</text>
</comment>
<evidence type="ECO:0000256" key="8">
    <source>
        <dbReference type="ARBA" id="ARBA00022958"/>
    </source>
</evidence>
<sequence>MRVSVNWRQSCAYVGTLLKYLAVTMLVPLTVAVVYGDDQFVFLASMVITAGIGLALERLEDGADLGLEEAFLFVTLAWVGVSVGGTVPYLLAGFDTASTVGLSLDSPAALGNSLVNALFESTSGYTTTGATVLEEISFERHSHALLMYRQLTQWLGGMGIIVLMVAILPELAVNGAQLIDAEAPGPELKKLTPQIAETARILWLVYAEFTALFICLLYALHLLGVAPNMDLYNAIAHGFTTLPTGGFSPEANSIAAFSPAVQWLVIPFIIVAGTNFALFYFVLQRKFAEVFRNRELQGYVGAIVGITLLLWAMLFTGAAPALGGLGGTTQGVAENSLRQALFQTVTLLNSTGYATSDFAQWSEWTQVLLLAVMFIGGSAGSTGGGVKVIRWLVILKAARRQLSATVYPDVVEPVRLGGQVIDEDVVSGIFGFTFLYLFIFAVSAVIIALDTGRVGLQLTTIEALSASIATIGNIGPGFGMLGPFGSYLQFPATSKVLMIVLMWLGRLEVVPVLVLFTRSFWEW</sequence>
<feature type="transmembrane region" description="Helical" evidence="12">
    <location>
        <begin position="40"/>
        <end position="59"/>
    </location>
</feature>
<dbReference type="EMBL" id="JBHUDL010000010">
    <property type="protein sequence ID" value="MFD1634303.1"/>
    <property type="molecule type" value="Genomic_DNA"/>
</dbReference>
<dbReference type="PIRSF" id="PIRSF006247">
    <property type="entry name" value="TrkH"/>
    <property type="match status" value="1"/>
</dbReference>
<keyword evidence="4" id="KW-1003">Cell membrane</keyword>
<dbReference type="PANTHER" id="PTHR32024:SF2">
    <property type="entry name" value="TRK SYSTEM POTASSIUM UPTAKE PROTEIN TRKG-RELATED"/>
    <property type="match status" value="1"/>
</dbReference>
<keyword evidence="7 12" id="KW-0812">Transmembrane</keyword>
<keyword evidence="6" id="KW-0633">Potassium transport</keyword>
<evidence type="ECO:0000256" key="4">
    <source>
        <dbReference type="ARBA" id="ARBA00022475"/>
    </source>
</evidence>
<feature type="transmembrane region" description="Helical" evidence="12">
    <location>
        <begin position="425"/>
        <end position="449"/>
    </location>
</feature>
<dbReference type="InterPro" id="IPR004772">
    <property type="entry name" value="TrkH"/>
</dbReference>
<dbReference type="GO" id="GO:0006813">
    <property type="term" value="P:potassium ion transport"/>
    <property type="evidence" value="ECO:0007669"/>
    <property type="project" value="UniProtKB-KW"/>
</dbReference>
<keyword evidence="10" id="KW-0406">Ion transport</keyword>
<feature type="transmembrane region" description="Helical" evidence="12">
    <location>
        <begin position="201"/>
        <end position="223"/>
    </location>
</feature>
<protein>
    <submittedName>
        <fullName evidence="13">TrkH family potassium uptake protein</fullName>
    </submittedName>
</protein>